<keyword evidence="11" id="KW-0100">Branched-chain amino acid biosynthesis</keyword>
<evidence type="ECO:0000256" key="1">
    <source>
        <dbReference type="ARBA" id="ARBA00000491"/>
    </source>
</evidence>
<keyword evidence="10 15" id="KW-0456">Lyase</keyword>
<evidence type="ECO:0000259" key="14">
    <source>
        <dbReference type="Pfam" id="PF00694"/>
    </source>
</evidence>
<evidence type="ECO:0000256" key="2">
    <source>
        <dbReference type="ARBA" id="ARBA00002695"/>
    </source>
</evidence>
<dbReference type="EC" id="4.2.1.33" evidence="6"/>
<evidence type="ECO:0000256" key="3">
    <source>
        <dbReference type="ARBA" id="ARBA00004729"/>
    </source>
</evidence>
<evidence type="ECO:0000256" key="11">
    <source>
        <dbReference type="ARBA" id="ARBA00023304"/>
    </source>
</evidence>
<dbReference type="Proteomes" id="UP001597478">
    <property type="component" value="Unassembled WGS sequence"/>
</dbReference>
<keyword evidence="16" id="KW-1185">Reference proteome</keyword>
<evidence type="ECO:0000256" key="12">
    <source>
        <dbReference type="ARBA" id="ARBA00031631"/>
    </source>
</evidence>
<dbReference type="NCBIfam" id="NF002458">
    <property type="entry name" value="PRK01641.1"/>
    <property type="match status" value="1"/>
</dbReference>
<comment type="function">
    <text evidence="2">Catalyzes the isomerization between 2-isopropylmalate and 3-isopropylmalate, via the formation of 2-isopropylmaleate.</text>
</comment>
<dbReference type="InterPro" id="IPR015928">
    <property type="entry name" value="Aconitase/3IPM_dehydase_swvl"/>
</dbReference>
<evidence type="ECO:0000256" key="8">
    <source>
        <dbReference type="ARBA" id="ARBA00022430"/>
    </source>
</evidence>
<evidence type="ECO:0000256" key="7">
    <source>
        <dbReference type="ARBA" id="ARBA00017233"/>
    </source>
</evidence>
<dbReference type="RefSeq" id="WP_377392184.1">
    <property type="nucleotide sequence ID" value="NZ_JBHSAN010000028.1"/>
</dbReference>
<evidence type="ECO:0000256" key="13">
    <source>
        <dbReference type="ARBA" id="ARBA00033368"/>
    </source>
</evidence>
<accession>A0ABW5WE71</accession>
<feature type="domain" description="Aconitase A/isopropylmalate dehydratase small subunit swivel" evidence="14">
    <location>
        <begin position="7"/>
        <end position="130"/>
    </location>
</feature>
<dbReference type="NCBIfam" id="TIGR00171">
    <property type="entry name" value="leuD"/>
    <property type="match status" value="1"/>
</dbReference>
<reference evidence="16" key="1">
    <citation type="journal article" date="2019" name="Int. J. Syst. Evol. Microbiol.">
        <title>The Global Catalogue of Microorganisms (GCM) 10K type strain sequencing project: providing services to taxonomists for standard genome sequencing and annotation.</title>
        <authorList>
            <consortium name="The Broad Institute Genomics Platform"/>
            <consortium name="The Broad Institute Genome Sequencing Center for Infectious Disease"/>
            <person name="Wu L."/>
            <person name="Ma J."/>
        </authorList>
    </citation>
    <scope>NUCLEOTIDE SEQUENCE [LARGE SCALE GENOMIC DNA]</scope>
    <source>
        <strain evidence="16">IBRC-M 10906</strain>
    </source>
</reference>
<comment type="subunit">
    <text evidence="5">Heterodimer of LeuC and LeuD.</text>
</comment>
<dbReference type="PANTHER" id="PTHR43345:SF5">
    <property type="entry name" value="3-ISOPROPYLMALATE DEHYDRATASE SMALL SUBUNIT"/>
    <property type="match status" value="1"/>
</dbReference>
<evidence type="ECO:0000256" key="5">
    <source>
        <dbReference type="ARBA" id="ARBA00011271"/>
    </source>
</evidence>
<gene>
    <name evidence="15" type="primary">leuD</name>
    <name evidence="15" type="ORF">ACFS2C_14675</name>
</gene>
<dbReference type="PANTHER" id="PTHR43345">
    <property type="entry name" value="3-ISOPROPYLMALATE DEHYDRATASE SMALL SUBUNIT 2-RELATED-RELATED"/>
    <property type="match status" value="1"/>
</dbReference>
<evidence type="ECO:0000256" key="10">
    <source>
        <dbReference type="ARBA" id="ARBA00023239"/>
    </source>
</evidence>
<evidence type="ECO:0000313" key="16">
    <source>
        <dbReference type="Proteomes" id="UP001597478"/>
    </source>
</evidence>
<keyword evidence="8" id="KW-0432">Leucine biosynthesis</keyword>
<evidence type="ECO:0000256" key="9">
    <source>
        <dbReference type="ARBA" id="ARBA00022605"/>
    </source>
</evidence>
<dbReference type="SUPFAM" id="SSF52016">
    <property type="entry name" value="LeuD/IlvD-like"/>
    <property type="match status" value="1"/>
</dbReference>
<dbReference type="EMBL" id="JBHUOF010000019">
    <property type="protein sequence ID" value="MFD2800636.1"/>
    <property type="molecule type" value="Genomic_DNA"/>
</dbReference>
<sequence>MPDPFVVVRSKAVPLLRSDIDTDSISPGTVRSERKTGQHFRERTESADDLFANWRYHADGSPRPDFVLNDPGYSGARILLTGDNFGCGSSRESAVWLLAAWGFRCIIAPSFAEIFLGNCYANGVLPLTLPTAVITRLADQARPRDDALFTVNLEDCCLTTPSGERIPFSLSGFRRRNLLEGLDAIQATMAEAESIKTFHVRARAQWPWLYPDVQVAGPTYGVDSIQQHND</sequence>
<evidence type="ECO:0000256" key="4">
    <source>
        <dbReference type="ARBA" id="ARBA00009845"/>
    </source>
</evidence>
<organism evidence="15 16">
    <name type="scientific">Prauserella oleivorans</name>
    <dbReference type="NCBI Taxonomy" id="1478153"/>
    <lineage>
        <taxon>Bacteria</taxon>
        <taxon>Bacillati</taxon>
        <taxon>Actinomycetota</taxon>
        <taxon>Actinomycetes</taxon>
        <taxon>Pseudonocardiales</taxon>
        <taxon>Pseudonocardiaceae</taxon>
        <taxon>Prauserella</taxon>
    </lineage>
</organism>
<dbReference type="CDD" id="cd01577">
    <property type="entry name" value="IPMI_Swivel"/>
    <property type="match status" value="1"/>
</dbReference>
<comment type="catalytic activity">
    <reaction evidence="1">
        <text>(2R,3S)-3-isopropylmalate = (2S)-2-isopropylmalate</text>
        <dbReference type="Rhea" id="RHEA:32287"/>
        <dbReference type="ChEBI" id="CHEBI:1178"/>
        <dbReference type="ChEBI" id="CHEBI:35121"/>
        <dbReference type="EC" id="4.2.1.33"/>
    </reaction>
</comment>
<dbReference type="InterPro" id="IPR000573">
    <property type="entry name" value="AconitaseA/IPMdHydase_ssu_swvl"/>
</dbReference>
<dbReference type="Pfam" id="PF00694">
    <property type="entry name" value="Aconitase_C"/>
    <property type="match status" value="1"/>
</dbReference>
<dbReference type="InterPro" id="IPR004431">
    <property type="entry name" value="3-IsopropMal_deHydase_ssu"/>
</dbReference>
<dbReference type="Gene3D" id="3.20.19.10">
    <property type="entry name" value="Aconitase, domain 4"/>
    <property type="match status" value="1"/>
</dbReference>
<comment type="pathway">
    <text evidence="3">Amino-acid biosynthesis; L-leucine biosynthesis; L-leucine from 3-methyl-2-oxobutanoate: step 2/4.</text>
</comment>
<proteinExistence type="inferred from homology"/>
<protein>
    <recommendedName>
        <fullName evidence="7">3-isopropylmalate dehydratase small subunit</fullName>
        <ecNumber evidence="6">4.2.1.33</ecNumber>
    </recommendedName>
    <alternativeName>
        <fullName evidence="12">Alpha-IPM isomerase</fullName>
    </alternativeName>
    <alternativeName>
        <fullName evidence="13">Isopropylmalate isomerase</fullName>
    </alternativeName>
</protein>
<evidence type="ECO:0000313" key="15">
    <source>
        <dbReference type="EMBL" id="MFD2800636.1"/>
    </source>
</evidence>
<name>A0ABW5WE71_9PSEU</name>
<comment type="similarity">
    <text evidence="4">Belongs to the LeuD family. LeuD type 1 subfamily.</text>
</comment>
<evidence type="ECO:0000256" key="6">
    <source>
        <dbReference type="ARBA" id="ARBA00011998"/>
    </source>
</evidence>
<keyword evidence="9" id="KW-0028">Amino-acid biosynthesis</keyword>
<comment type="caution">
    <text evidence="15">The sequence shown here is derived from an EMBL/GenBank/DDBJ whole genome shotgun (WGS) entry which is preliminary data.</text>
</comment>
<dbReference type="GO" id="GO:0003861">
    <property type="term" value="F:3-isopropylmalate dehydratase activity"/>
    <property type="evidence" value="ECO:0007669"/>
    <property type="project" value="UniProtKB-EC"/>
</dbReference>
<dbReference type="InterPro" id="IPR050075">
    <property type="entry name" value="LeuD"/>
</dbReference>
<dbReference type="InterPro" id="IPR033940">
    <property type="entry name" value="IPMI_Swivel"/>
</dbReference>